<dbReference type="Gene3D" id="3.40.50.150">
    <property type="entry name" value="Vaccinia Virus protein VP39"/>
    <property type="match status" value="1"/>
</dbReference>
<proteinExistence type="inferred from homology"/>
<reference evidence="2 3" key="1">
    <citation type="submission" date="2024-09" db="EMBL/GenBank/DDBJ databases">
        <authorList>
            <person name="Zhang Z.-H."/>
        </authorList>
    </citation>
    <scope>NUCLEOTIDE SEQUENCE [LARGE SCALE GENOMIC DNA]</scope>
    <source>
        <strain evidence="2 3">HHTR114</strain>
    </source>
</reference>
<comment type="catalytic activity">
    <reaction evidence="1">
        <text>adenosine(2030) in 23S rRNA + S-adenosyl-L-methionine = N(6)-methyladenosine(2030) in 23S rRNA + S-adenosyl-L-homocysteine + H(+)</text>
        <dbReference type="Rhea" id="RHEA:43736"/>
        <dbReference type="Rhea" id="RHEA-COMP:10668"/>
        <dbReference type="Rhea" id="RHEA-COMP:10669"/>
        <dbReference type="ChEBI" id="CHEBI:15378"/>
        <dbReference type="ChEBI" id="CHEBI:57856"/>
        <dbReference type="ChEBI" id="CHEBI:59789"/>
        <dbReference type="ChEBI" id="CHEBI:74411"/>
        <dbReference type="ChEBI" id="CHEBI:74449"/>
        <dbReference type="EC" id="2.1.1.266"/>
    </reaction>
</comment>
<dbReference type="EC" id="2.1.1.266" evidence="1"/>
<gene>
    <name evidence="1" type="primary">rlmJ</name>
    <name evidence="2" type="ORF">ACFMB1_06960</name>
</gene>
<evidence type="ECO:0000313" key="2">
    <source>
        <dbReference type="EMBL" id="MFC6035278.1"/>
    </source>
</evidence>
<keyword evidence="1" id="KW-0949">S-adenosyl-L-methionine</keyword>
<feature type="binding site" evidence="1">
    <location>
        <begin position="150"/>
        <end position="151"/>
    </location>
    <ligand>
        <name>S-adenosyl-L-methionine</name>
        <dbReference type="ChEBI" id="CHEBI:59789"/>
    </ligand>
</feature>
<keyword evidence="1" id="KW-0698">rRNA processing</keyword>
<comment type="caution">
    <text evidence="2">The sequence shown here is derived from an EMBL/GenBank/DDBJ whole genome shotgun (WGS) entry which is preliminary data.</text>
</comment>
<dbReference type="Pfam" id="PF04378">
    <property type="entry name" value="RsmJ"/>
    <property type="match status" value="1"/>
</dbReference>
<keyword evidence="1 2" id="KW-0489">Methyltransferase</keyword>
<dbReference type="InterPro" id="IPR029063">
    <property type="entry name" value="SAM-dependent_MTases_sf"/>
</dbReference>
<evidence type="ECO:0000313" key="3">
    <source>
        <dbReference type="Proteomes" id="UP001596116"/>
    </source>
</evidence>
<dbReference type="HAMAP" id="MF_00934">
    <property type="entry name" value="23SrRNA_methyltr_J"/>
    <property type="match status" value="1"/>
</dbReference>
<feature type="site" description="Interaction with substrate rRNA" evidence="1">
    <location>
        <position position="3"/>
    </location>
</feature>
<dbReference type="PANTHER" id="PTHR37426">
    <property type="entry name" value="RIBOSOMAL RNA LARGE SUBUNIT METHYLTRANSFERASE J"/>
    <property type="match status" value="1"/>
</dbReference>
<protein>
    <recommendedName>
        <fullName evidence="1">Ribosomal RNA large subunit methyltransferase J</fullName>
        <ecNumber evidence="1">2.1.1.266</ecNumber>
    </recommendedName>
    <alternativeName>
        <fullName evidence="1">23S rRNA (adenine(2030)-N6)-methyltransferase</fullName>
    </alternativeName>
    <alternativeName>
        <fullName evidence="1">23S rRNA m6A2030 methyltransferase</fullName>
    </alternativeName>
</protein>
<organism evidence="2 3">
    <name type="scientific">Hyphococcus aureus</name>
    <dbReference type="NCBI Taxonomy" id="2666033"/>
    <lineage>
        <taxon>Bacteria</taxon>
        <taxon>Pseudomonadati</taxon>
        <taxon>Pseudomonadota</taxon>
        <taxon>Alphaproteobacteria</taxon>
        <taxon>Parvularculales</taxon>
        <taxon>Parvularculaceae</taxon>
        <taxon>Hyphococcus</taxon>
    </lineage>
</organism>
<keyword evidence="1 2" id="KW-0808">Transferase</keyword>
<dbReference type="GO" id="GO:0036307">
    <property type="term" value="F:23S rRNA (adenine(2030)-N(6))-methyltransferase activity"/>
    <property type="evidence" value="ECO:0007669"/>
    <property type="project" value="UniProtKB-EC"/>
</dbReference>
<keyword evidence="3" id="KW-1185">Reference proteome</keyword>
<evidence type="ECO:0000256" key="1">
    <source>
        <dbReference type="HAMAP-Rule" id="MF_00934"/>
    </source>
</evidence>
<keyword evidence="1" id="KW-0694">RNA-binding</keyword>
<dbReference type="RefSeq" id="WP_379879397.1">
    <property type="nucleotide sequence ID" value="NZ_JBHPON010000001.1"/>
</dbReference>
<dbReference type="PANTHER" id="PTHR37426:SF1">
    <property type="entry name" value="RIBOSOMAL RNA LARGE SUBUNIT METHYLTRANSFERASE J"/>
    <property type="match status" value="1"/>
</dbReference>
<sequence length="284" mass="31847">MNYRHAYHAGNHADVLKHIVLARVIEHLKQKDAPFRFYDAHGGIGSYDLGGVEAEKTFEWRDGVGRLFSMDGAPLPFSEEVENLIAPWRNCVAAVNEAGALKRYPGSPEIVRLLLRPVDRLRLNELHPVDYETLLAAYAPDRRTAVSRLDALMFVKSQLPPPERRGLILVDPPYEKTNEGEHALRMLTEGLRRFATGVFLLWFPVTGDGLDRRILDAVRATPTKHLWVTLNVRKPRPDGGLAGSGVVVINPPWKLGDDLEILMPALAERLSQGEPRFEIKFAAP</sequence>
<feature type="binding site" evidence="1">
    <location>
        <position position="171"/>
    </location>
    <ligand>
        <name>S-adenosyl-L-methionine</name>
        <dbReference type="ChEBI" id="CHEBI:59789"/>
    </ligand>
</feature>
<dbReference type="EMBL" id="JBHPON010000001">
    <property type="protein sequence ID" value="MFC6035278.1"/>
    <property type="molecule type" value="Genomic_DNA"/>
</dbReference>
<feature type="binding site" evidence="1">
    <location>
        <position position="125"/>
    </location>
    <ligand>
        <name>S-adenosyl-L-methionine</name>
        <dbReference type="ChEBI" id="CHEBI:59789"/>
    </ligand>
</feature>
<comment type="subunit">
    <text evidence="1">Monomer.</text>
</comment>
<feature type="active site" description="Proton acceptor" evidence="1">
    <location>
        <position position="171"/>
    </location>
</feature>
<feature type="binding site" evidence="1">
    <location>
        <position position="41"/>
    </location>
    <ligand>
        <name>S-adenosyl-L-methionine</name>
        <dbReference type="ChEBI" id="CHEBI:59789"/>
    </ligand>
</feature>
<comment type="function">
    <text evidence="1">Specifically methylates the adenine in position 2030 of 23S rRNA.</text>
</comment>
<comment type="similarity">
    <text evidence="1">Belongs to the RlmJ family.</text>
</comment>
<feature type="binding site" evidence="1">
    <location>
        <position position="18"/>
    </location>
    <ligand>
        <name>S-adenosyl-L-methionine</name>
        <dbReference type="ChEBI" id="CHEBI:59789"/>
    </ligand>
</feature>
<accession>A0ABW1KT66</accession>
<name>A0ABW1KT66_9PROT</name>
<dbReference type="InterPro" id="IPR007473">
    <property type="entry name" value="RlmJ"/>
</dbReference>
<feature type="binding site" evidence="1">
    <location>
        <position position="107"/>
    </location>
    <ligand>
        <name>S-adenosyl-L-methionine</name>
        <dbReference type="ChEBI" id="CHEBI:59789"/>
    </ligand>
</feature>
<dbReference type="Proteomes" id="UP001596116">
    <property type="component" value="Unassembled WGS sequence"/>
</dbReference>
<dbReference type="SUPFAM" id="SSF53335">
    <property type="entry name" value="S-adenosyl-L-methionine-dependent methyltransferases"/>
    <property type="match status" value="1"/>
</dbReference>